<evidence type="ECO:0000256" key="1">
    <source>
        <dbReference type="SAM" id="MobiDB-lite"/>
    </source>
</evidence>
<feature type="compositionally biased region" description="Low complexity" evidence="1">
    <location>
        <begin position="292"/>
        <end position="312"/>
    </location>
</feature>
<feature type="region of interest" description="Disordered" evidence="1">
    <location>
        <begin position="1"/>
        <end position="93"/>
    </location>
</feature>
<feature type="compositionally biased region" description="Basic and acidic residues" evidence="1">
    <location>
        <begin position="171"/>
        <end position="181"/>
    </location>
</feature>
<protein>
    <submittedName>
        <fullName evidence="2">Uncharacterized protein</fullName>
    </submittedName>
</protein>
<dbReference type="EMBL" id="HBNR01053625">
    <property type="protein sequence ID" value="CAE4619122.1"/>
    <property type="molecule type" value="Transcribed_RNA"/>
</dbReference>
<feature type="region of interest" description="Disordered" evidence="1">
    <location>
        <begin position="167"/>
        <end position="333"/>
    </location>
</feature>
<feature type="compositionally biased region" description="Basic residues" evidence="1">
    <location>
        <begin position="182"/>
        <end position="191"/>
    </location>
</feature>
<reference evidence="2" key="1">
    <citation type="submission" date="2021-01" db="EMBL/GenBank/DDBJ databases">
        <authorList>
            <person name="Corre E."/>
            <person name="Pelletier E."/>
            <person name="Niang G."/>
            <person name="Scheremetjew M."/>
            <person name="Finn R."/>
            <person name="Kale V."/>
            <person name="Holt S."/>
            <person name="Cochrane G."/>
            <person name="Meng A."/>
            <person name="Brown T."/>
            <person name="Cohen L."/>
        </authorList>
    </citation>
    <scope>NUCLEOTIDE SEQUENCE</scope>
    <source>
        <strain evidence="2">CCMP3105</strain>
    </source>
</reference>
<gene>
    <name evidence="2" type="ORF">AMON00008_LOCUS37658</name>
</gene>
<evidence type="ECO:0000313" key="2">
    <source>
        <dbReference type="EMBL" id="CAE4619122.1"/>
    </source>
</evidence>
<feature type="compositionally biased region" description="Basic and acidic residues" evidence="1">
    <location>
        <begin position="68"/>
        <end position="79"/>
    </location>
</feature>
<dbReference type="AlphaFoldDB" id="A0A7S4RML5"/>
<feature type="compositionally biased region" description="Polar residues" evidence="1">
    <location>
        <begin position="253"/>
        <end position="264"/>
    </location>
</feature>
<feature type="compositionally biased region" description="Low complexity" evidence="1">
    <location>
        <begin position="18"/>
        <end position="28"/>
    </location>
</feature>
<organism evidence="2">
    <name type="scientific">Alexandrium monilatum</name>
    <dbReference type="NCBI Taxonomy" id="311494"/>
    <lineage>
        <taxon>Eukaryota</taxon>
        <taxon>Sar</taxon>
        <taxon>Alveolata</taxon>
        <taxon>Dinophyceae</taxon>
        <taxon>Gonyaulacales</taxon>
        <taxon>Pyrocystaceae</taxon>
        <taxon>Alexandrium</taxon>
    </lineage>
</organism>
<name>A0A7S4RML5_9DINO</name>
<feature type="compositionally biased region" description="Low complexity" evidence="1">
    <location>
        <begin position="265"/>
        <end position="274"/>
    </location>
</feature>
<proteinExistence type="predicted"/>
<sequence length="333" mass="35532">MAPTRAGAASRLLVDQLSRSSSESSILGPSPPRHGNEAASATPEPPAQTEPLDDHQVPFAELLAQISKSKEPLRQEPERTWVPPQPRWDPGDTPFFVASSVSRCFEPQNAGFLPSRQFGHWDQERVFAPERTWPSNGKAAEFYDYQRDGLPDWKPGGWSGRTGEVFPFVPARERQAAETAHRRAASAKGRRSPAGNTAGTWADSAKPPTPSTAPSRGTVRPSAGVPTPPGSQRPASVAGAHPHRRQNAAPDALSSSAVGRQTPQRSLSSAPPTARARRRLEPPLAPPPAAPASPRAGPGRSSRPPSAGRGRSCTGSRGAFTRPAIVALEEDRR</sequence>
<accession>A0A7S4RML5</accession>